<protein>
    <recommendedName>
        <fullName evidence="10">Probable lipid II flippase MurJ</fullName>
    </recommendedName>
</protein>
<comment type="subcellular location">
    <subcellularLocation>
        <location evidence="10">Cell inner membrane</location>
        <topology evidence="10">Multi-pass membrane protein</topology>
    </subcellularLocation>
    <subcellularLocation>
        <location evidence="1">Cell membrane</location>
        <topology evidence="1">Multi-pass membrane protein</topology>
    </subcellularLocation>
</comment>
<keyword evidence="3 10" id="KW-0812">Transmembrane</keyword>
<feature type="transmembrane region" description="Helical" evidence="10">
    <location>
        <begin position="411"/>
        <end position="430"/>
    </location>
</feature>
<feature type="transmembrane region" description="Helical" evidence="10">
    <location>
        <begin position="316"/>
        <end position="340"/>
    </location>
</feature>
<dbReference type="HAMAP" id="MF_02078">
    <property type="entry name" value="MurJ_MviN"/>
    <property type="match status" value="1"/>
</dbReference>
<comment type="similarity">
    <text evidence="9 10 11">Belongs to the MurJ/MviN family.</text>
</comment>
<feature type="transmembrane region" description="Helical" evidence="10">
    <location>
        <begin position="485"/>
        <end position="508"/>
    </location>
</feature>
<evidence type="ECO:0000256" key="5">
    <source>
        <dbReference type="ARBA" id="ARBA00022984"/>
    </source>
</evidence>
<dbReference type="InterPro" id="IPR051050">
    <property type="entry name" value="Lipid_II_flippase_MurJ/MviN"/>
</dbReference>
<evidence type="ECO:0000256" key="6">
    <source>
        <dbReference type="ARBA" id="ARBA00022989"/>
    </source>
</evidence>
<evidence type="ECO:0000256" key="3">
    <source>
        <dbReference type="ARBA" id="ARBA00022692"/>
    </source>
</evidence>
<comment type="pathway">
    <text evidence="10">Cell wall biogenesis; peptidoglycan biosynthesis.</text>
</comment>
<feature type="transmembrane region" description="Helical" evidence="10">
    <location>
        <begin position="87"/>
        <end position="117"/>
    </location>
</feature>
<feature type="transmembrane region" description="Helical" evidence="10">
    <location>
        <begin position="26"/>
        <end position="45"/>
    </location>
</feature>
<feature type="transmembrane region" description="Helical" evidence="10">
    <location>
        <begin position="352"/>
        <end position="373"/>
    </location>
</feature>
<evidence type="ECO:0000256" key="2">
    <source>
        <dbReference type="ARBA" id="ARBA00022475"/>
    </source>
</evidence>
<organism evidence="12 13">
    <name type="scientific">Rhodobium gokarnense</name>
    <dbReference type="NCBI Taxonomy" id="364296"/>
    <lineage>
        <taxon>Bacteria</taxon>
        <taxon>Pseudomonadati</taxon>
        <taxon>Pseudomonadota</taxon>
        <taxon>Alphaproteobacteria</taxon>
        <taxon>Hyphomicrobiales</taxon>
        <taxon>Rhodobiaceae</taxon>
        <taxon>Rhodobium</taxon>
    </lineage>
</organism>
<dbReference type="PANTHER" id="PTHR47019:SF1">
    <property type="entry name" value="LIPID II FLIPPASE MURJ"/>
    <property type="match status" value="1"/>
</dbReference>
<dbReference type="EMBL" id="JAOQNS010000008">
    <property type="protein sequence ID" value="MCW2308678.1"/>
    <property type="molecule type" value="Genomic_DNA"/>
</dbReference>
<keyword evidence="10" id="KW-0997">Cell inner membrane</keyword>
<evidence type="ECO:0000313" key="12">
    <source>
        <dbReference type="EMBL" id="MCW2308678.1"/>
    </source>
</evidence>
<proteinExistence type="inferred from homology"/>
<dbReference type="Pfam" id="PF03023">
    <property type="entry name" value="MurJ"/>
    <property type="match status" value="1"/>
</dbReference>
<feature type="transmembrane region" description="Helical" evidence="10">
    <location>
        <begin position="157"/>
        <end position="181"/>
    </location>
</feature>
<keyword evidence="4 10" id="KW-0133">Cell shape</keyword>
<keyword evidence="10 11" id="KW-0961">Cell wall biogenesis/degradation</keyword>
<evidence type="ECO:0000256" key="8">
    <source>
        <dbReference type="ARBA" id="ARBA00060041"/>
    </source>
</evidence>
<feature type="transmembrane region" description="Helical" evidence="10">
    <location>
        <begin position="187"/>
        <end position="212"/>
    </location>
</feature>
<keyword evidence="7 10" id="KW-0472">Membrane</keyword>
<comment type="function">
    <text evidence="8 10 11">Involved in peptidoglycan biosynthesis. Transports lipid-linked peptidoglycan precursors from the inner to the outer leaflet of the cytoplasmic membrane.</text>
</comment>
<dbReference type="NCBIfam" id="TIGR01695">
    <property type="entry name" value="murJ_mviN"/>
    <property type="match status" value="1"/>
</dbReference>
<keyword evidence="5 10" id="KW-0573">Peptidoglycan synthesis</keyword>
<evidence type="ECO:0000256" key="7">
    <source>
        <dbReference type="ARBA" id="ARBA00023136"/>
    </source>
</evidence>
<feature type="transmembrane region" description="Helical" evidence="10">
    <location>
        <begin position="385"/>
        <end position="405"/>
    </location>
</feature>
<feature type="transmembrane region" description="Helical" evidence="10">
    <location>
        <begin position="450"/>
        <end position="473"/>
    </location>
</feature>
<reference evidence="13" key="1">
    <citation type="submission" date="2023-07" db="EMBL/GenBank/DDBJ databases">
        <title>Genome sequencing of Purple Non-Sulfur Bacteria from various extreme environments.</title>
        <authorList>
            <person name="Mayer M."/>
        </authorList>
    </citation>
    <scope>NUCLEOTIDE SEQUENCE [LARGE SCALE GENOMIC DNA]</scope>
    <source>
        <strain evidence="13">DSM 17935</strain>
    </source>
</reference>
<feature type="transmembrane region" description="Helical" evidence="10">
    <location>
        <begin position="233"/>
        <end position="262"/>
    </location>
</feature>
<dbReference type="PRINTS" id="PR01806">
    <property type="entry name" value="VIRFACTRMVIN"/>
</dbReference>
<dbReference type="PANTHER" id="PTHR47019">
    <property type="entry name" value="LIPID II FLIPPASE MURJ"/>
    <property type="match status" value="1"/>
</dbReference>
<evidence type="ECO:0000256" key="9">
    <source>
        <dbReference type="ARBA" id="ARBA00061532"/>
    </source>
</evidence>
<comment type="caution">
    <text evidence="12">The sequence shown here is derived from an EMBL/GenBank/DDBJ whole genome shotgun (WGS) entry which is preliminary data.</text>
</comment>
<keyword evidence="2 10" id="KW-1003">Cell membrane</keyword>
<keyword evidence="13" id="KW-1185">Reference proteome</keyword>
<name>A0ABT3HE53_9HYPH</name>
<dbReference type="Proteomes" id="UP001209755">
    <property type="component" value="Unassembled WGS sequence"/>
</dbReference>
<feature type="transmembrane region" description="Helical" evidence="10">
    <location>
        <begin position="274"/>
        <end position="295"/>
    </location>
</feature>
<evidence type="ECO:0000256" key="4">
    <source>
        <dbReference type="ARBA" id="ARBA00022960"/>
    </source>
</evidence>
<dbReference type="PIRSF" id="PIRSF002869">
    <property type="entry name" value="MviN"/>
    <property type="match status" value="1"/>
</dbReference>
<gene>
    <name evidence="10" type="primary">murJ</name>
    <name evidence="12" type="ORF">M2319_003024</name>
</gene>
<evidence type="ECO:0000256" key="11">
    <source>
        <dbReference type="PIRNR" id="PIRNR002869"/>
    </source>
</evidence>
<dbReference type="CDD" id="cd13123">
    <property type="entry name" value="MATE_MurJ_like"/>
    <property type="match status" value="1"/>
</dbReference>
<evidence type="ECO:0000313" key="13">
    <source>
        <dbReference type="Proteomes" id="UP001209755"/>
    </source>
</evidence>
<dbReference type="RefSeq" id="WP_264602288.1">
    <property type="nucleotide sequence ID" value="NZ_JAOQNS010000008.1"/>
</dbReference>
<keyword evidence="10 11" id="KW-0813">Transport</keyword>
<evidence type="ECO:0000256" key="1">
    <source>
        <dbReference type="ARBA" id="ARBA00004651"/>
    </source>
</evidence>
<dbReference type="InterPro" id="IPR004268">
    <property type="entry name" value="MurJ"/>
</dbReference>
<sequence>MNLLRNFATVGGATMVSRLLGFIRDVAIAAFLGAGPIADAFFVAFKLPNLFRRLFAEGAFNSAFVPLFARALEEKGEDGARTFAEEILAAFLMTLILVSIVAEIAMPALVFVLAPGFTDDADKFATTVAFSRICFPYLMFVSLVAFLSGILNSLGRFAAAAFAPVLLNVVFIATLVLIGFLDTGQSFVSGTMLSAAVAVAGVVQLVALILALRPTGMRLTLRRPRITPGVRRLVKLGVPGVIAGGITQLNIMVGTIIASFSASAVSYLYYADRVYQLPLGVVGVAIGVVLLPDLARQLRSGDHSNVFHTQNRALEFSLVLTLPAAVALIVIAGPIVQVLFQRGAFLASDTAATAPALAAFGAGLPAFVLIKVLSPGFFAREDTATPMWFAGAGMVVNVAGSLILFPFLAHIGIAIATSLAGWVNALLLGVTLWRRGHYRADHLLARRLPLTLLCSVAMGAVVFGAAELLSPWLTDASLAVRAATLGLIVVIGAVAFFILATTTGAVDAKRYYAMLKRRKVPAED</sequence>
<keyword evidence="6 10" id="KW-1133">Transmembrane helix</keyword>
<accession>A0ABT3HE53</accession>
<feature type="transmembrane region" description="Helical" evidence="10">
    <location>
        <begin position="129"/>
        <end position="150"/>
    </location>
</feature>
<evidence type="ECO:0000256" key="10">
    <source>
        <dbReference type="HAMAP-Rule" id="MF_02078"/>
    </source>
</evidence>